<dbReference type="PANTHER" id="PTHR14136:SF17">
    <property type="entry name" value="BTB_POZ DOMAIN-CONTAINING PROTEIN KCTD9"/>
    <property type="match status" value="1"/>
</dbReference>
<dbReference type="RefSeq" id="WP_136930395.1">
    <property type="nucleotide sequence ID" value="NZ_SSMQ01000018.1"/>
</dbReference>
<dbReference type="SUPFAM" id="SSF141571">
    <property type="entry name" value="Pentapeptide repeat-like"/>
    <property type="match status" value="3"/>
</dbReference>
<dbReference type="Gene3D" id="2.160.20.80">
    <property type="entry name" value="E3 ubiquitin-protein ligase SopA"/>
    <property type="match status" value="3"/>
</dbReference>
<dbReference type="InterPro" id="IPR018683">
    <property type="entry name" value="DUF2169"/>
</dbReference>
<dbReference type="Pfam" id="PF09937">
    <property type="entry name" value="DUF2169"/>
    <property type="match status" value="1"/>
</dbReference>
<dbReference type="Pfam" id="PF13599">
    <property type="entry name" value="Pentapeptide_4"/>
    <property type="match status" value="1"/>
</dbReference>
<evidence type="ECO:0000259" key="1">
    <source>
        <dbReference type="Pfam" id="PF09937"/>
    </source>
</evidence>
<dbReference type="Pfam" id="PF00805">
    <property type="entry name" value="Pentapeptide"/>
    <property type="match status" value="4"/>
</dbReference>
<dbReference type="PANTHER" id="PTHR14136">
    <property type="entry name" value="BTB_POZ DOMAIN-CONTAINING PROTEIN KCTD9"/>
    <property type="match status" value="1"/>
</dbReference>
<name>A0A4U1JB32_9BACT</name>
<dbReference type="Proteomes" id="UP000309215">
    <property type="component" value="Unassembled WGS sequence"/>
</dbReference>
<keyword evidence="3" id="KW-1185">Reference proteome</keyword>
<feature type="domain" description="DUF2169" evidence="1">
    <location>
        <begin position="58"/>
        <end position="292"/>
    </location>
</feature>
<dbReference type="EMBL" id="SSMQ01000018">
    <property type="protein sequence ID" value="TKD06544.1"/>
    <property type="molecule type" value="Genomic_DNA"/>
</dbReference>
<comment type="caution">
    <text evidence="2">The sequence shown here is derived from an EMBL/GenBank/DDBJ whole genome shotgun (WGS) entry which is preliminary data.</text>
</comment>
<reference evidence="2 3" key="1">
    <citation type="submission" date="2019-04" db="EMBL/GenBank/DDBJ databases">
        <authorList>
            <person name="Li Y."/>
            <person name="Wang J."/>
        </authorList>
    </citation>
    <scope>NUCLEOTIDE SEQUENCE [LARGE SCALE GENOMIC DNA]</scope>
    <source>
        <strain evidence="2 3">DSM 14668</strain>
    </source>
</reference>
<protein>
    <submittedName>
        <fullName evidence="2">DUF2169 domain-containing protein</fullName>
    </submittedName>
</protein>
<evidence type="ECO:0000313" key="2">
    <source>
        <dbReference type="EMBL" id="TKD06544.1"/>
    </source>
</evidence>
<dbReference type="AlphaFoldDB" id="A0A4U1JB32"/>
<gene>
    <name evidence="2" type="ORF">E8A74_18700</name>
</gene>
<sequence>MRTIKPAGLIPSVRVQAIGLPGRGCLSVTFMLQFGGEGAGLLVNDGNLVTTFTDEGTSVFDQGLPKVRGEVLCEGFAAGPEPAIARQVRLALGRIDKKLYVVGDRTWGATGPSEPVPYTRMRIAWENALGGEGDPRNSVGKGKKPITAAGKKVHPLPNVEWPNRLVKSPGDEPPPAGFGPLDLTWEPRSKRVGSYGQKWLKTRYPELPEDFDPLFFNVAPEDQWMPGYFRGDEAFVVENMHPDKPKIEAALPGFLPRAFLGTRSAPSPVEVPMHCDTVWIFPHVERVALIYRGIFQVATDDELEVNEVMVGLERLGEAKPRSHYEEVRRRRLDKERGALHALKDSDLLPEGVGVLKPSGSDDTKVLLEREGSFEENMRRRAELELQRAHEQVRAAGLDPGPRLPEKLPPREEMPKGDVLAFMESVDEKVEAAKKEGEALKKQAMEQFRQSCKDAKLDPDEVLERQKRRSLGPPKFSAQKELETLRGLATLSEATGVPMPEEVFQKLHDPSIEEKLVFAEQKVKEAYRQSVHRAEGMPPLDEEDGRKVRAEVEQALRNGESLAGCDFSGVDLSGIDFRKADLSESFFESANVEGCRFDEANLHRAVLAHARAKGAIFRGARLEEANLGCADLTEADFSENTNVTRVIFFRANLTRANLEKATLDRTDFTEAKLEGTKLAGCKAEELMFSKVSLAGADLSGSVLEKCNFLEVDCTKTNFTVAKLDQSVFLDVEGDGAVFRRASLTNLRVVRVEKGTRFTNADFRDADMTRANLRGARLAGSTFVAATLHTADFSETDLTGAKLMGVRAPESRFERANLTNADLRGADLLSAMLARATVAGANFEEANLFRADGARMVGDTKTSFKGANLKHFRYLQSRGDDGQGNA</sequence>
<dbReference type="OrthoDB" id="233093at2"/>
<dbReference type="InterPro" id="IPR051082">
    <property type="entry name" value="Pentapeptide-BTB/POZ_domain"/>
</dbReference>
<evidence type="ECO:0000313" key="3">
    <source>
        <dbReference type="Proteomes" id="UP000309215"/>
    </source>
</evidence>
<organism evidence="2 3">
    <name type="scientific">Polyangium fumosum</name>
    <dbReference type="NCBI Taxonomy" id="889272"/>
    <lineage>
        <taxon>Bacteria</taxon>
        <taxon>Pseudomonadati</taxon>
        <taxon>Myxococcota</taxon>
        <taxon>Polyangia</taxon>
        <taxon>Polyangiales</taxon>
        <taxon>Polyangiaceae</taxon>
        <taxon>Polyangium</taxon>
    </lineage>
</organism>
<accession>A0A4U1JB32</accession>
<proteinExistence type="predicted"/>
<dbReference type="InterPro" id="IPR001646">
    <property type="entry name" value="5peptide_repeat"/>
</dbReference>